<feature type="compositionally biased region" description="Basic and acidic residues" evidence="4">
    <location>
        <begin position="236"/>
        <end position="247"/>
    </location>
</feature>
<feature type="compositionally biased region" description="Basic and acidic residues" evidence="4">
    <location>
        <begin position="125"/>
        <end position="138"/>
    </location>
</feature>
<feature type="region of interest" description="Disordered" evidence="4">
    <location>
        <begin position="116"/>
        <end position="294"/>
    </location>
</feature>
<evidence type="ECO:0000256" key="4">
    <source>
        <dbReference type="SAM" id="MobiDB-lite"/>
    </source>
</evidence>
<keyword evidence="6" id="KW-1185">Reference proteome</keyword>
<dbReference type="CDD" id="cd11715">
    <property type="entry name" value="THUMP_AdoMetMT"/>
    <property type="match status" value="1"/>
</dbReference>
<dbReference type="RefSeq" id="XP_008290415.1">
    <property type="nucleotide sequence ID" value="XM_008292193.1"/>
</dbReference>
<protein>
    <submittedName>
        <fullName evidence="7">THUMP domain-containing protein 2</fullName>
    </submittedName>
</protein>
<dbReference type="CTD" id="80745"/>
<reference evidence="7" key="1">
    <citation type="submission" date="2025-08" db="UniProtKB">
        <authorList>
            <consortium name="RefSeq"/>
        </authorList>
    </citation>
    <scope>IDENTIFICATION</scope>
</reference>
<dbReference type="CDD" id="cd02440">
    <property type="entry name" value="AdoMet_MTases"/>
    <property type="match status" value="1"/>
</dbReference>
<dbReference type="PANTHER" id="PTHR14911:SF1">
    <property type="entry name" value="THUMP DOMAIN-CONTAINING PROTEIN 2"/>
    <property type="match status" value="1"/>
</dbReference>
<dbReference type="FunFam" id="3.40.50.150:FF:000073">
    <property type="entry name" value="THUMP domain containing 3"/>
    <property type="match status" value="1"/>
</dbReference>
<proteinExistence type="inferred from homology"/>
<name>A0A9Y4NAK1_9TELE</name>
<sequence length="599" mass="65756">MAEPKSEGSSVRYFCTAGNGMEPFLMDEVKKKLAAEHVCQMPGKVLFSSSARIDKVSDLKAAERLFLLLKDDSPLKISAHTSPAKAASVLQSRLLGDRHQWSSAVMTWSRLQGELAGSRTTVKTPKPEEGRGSEEQGEKGQNCLVECRKSPEEQREEENVNGRPRSGEQNGTQTLEKKRKRDHEEEEEEEVKERKVAASVENKVEKGKSSERQRRREEEAETGMDTEFSSCRKNGKHETDVSGRESVCDQQTAGLEQDEESSSRMVDDKPTESVQNVKTTEDRDEKPLSASRNKPELPSCVPVSFRISCKCTGSLSRCFSAQEVSTVIGAGLSRLLGWKVDLKNPQLEVNVYLSDDHCLLGIPLTRLPLAKRSYIKTTGLRSTIAWAMTSLAHIQPGFRVIDPMCGVGTVLIEAAREHEAACFLGTDVDDGQLQRANENIAFAEMGNRIHLLKASSMALPLPDASVDAVICDLPFGRKFGTKTNMAASLPLILSEMERVLCIGGILVLLLSPQLSCLLKKLLTGPTSNQEAKPPAGMERSPSPSVSPTKQQTFQIHPEVKSSPHHSLLPSLSSLKHEATFRVSLGAIDGLIHKYVKTGS</sequence>
<evidence type="ECO:0000259" key="5">
    <source>
        <dbReference type="PROSITE" id="PS51165"/>
    </source>
</evidence>
<dbReference type="Gene3D" id="3.30.2130.30">
    <property type="match status" value="1"/>
</dbReference>
<dbReference type="GO" id="GO:0016423">
    <property type="term" value="F:tRNA (guanine) methyltransferase activity"/>
    <property type="evidence" value="ECO:0007669"/>
    <property type="project" value="TreeGrafter"/>
</dbReference>
<dbReference type="GO" id="GO:0030488">
    <property type="term" value="P:tRNA methylation"/>
    <property type="evidence" value="ECO:0007669"/>
    <property type="project" value="TreeGrafter"/>
</dbReference>
<feature type="compositionally biased region" description="Basic and acidic residues" evidence="4">
    <location>
        <begin position="146"/>
        <end position="160"/>
    </location>
</feature>
<dbReference type="PROSITE" id="PS51165">
    <property type="entry name" value="THUMP"/>
    <property type="match status" value="1"/>
</dbReference>
<dbReference type="Proteomes" id="UP000694891">
    <property type="component" value="Unplaced"/>
</dbReference>
<dbReference type="GO" id="GO:0043527">
    <property type="term" value="C:tRNA methyltransferase complex"/>
    <property type="evidence" value="ECO:0007669"/>
    <property type="project" value="UniProtKB-ARBA"/>
</dbReference>
<feature type="compositionally biased region" description="Basic and acidic residues" evidence="4">
    <location>
        <begin position="261"/>
        <end position="271"/>
    </location>
</feature>
<dbReference type="Pfam" id="PF02926">
    <property type="entry name" value="THUMP"/>
    <property type="match status" value="1"/>
</dbReference>
<evidence type="ECO:0000256" key="2">
    <source>
        <dbReference type="ARBA" id="ARBA00022603"/>
    </source>
</evidence>
<gene>
    <name evidence="7" type="primary">thumpd2</name>
</gene>
<dbReference type="GeneID" id="103364903"/>
<dbReference type="InterPro" id="IPR000241">
    <property type="entry name" value="RlmKL-like_Mtase"/>
</dbReference>
<evidence type="ECO:0000313" key="7">
    <source>
        <dbReference type="RefSeq" id="XP_008290415.1"/>
    </source>
</evidence>
<organism evidence="6 7">
    <name type="scientific">Stegastes partitus</name>
    <name type="common">bicolor damselfish</name>
    <dbReference type="NCBI Taxonomy" id="144197"/>
    <lineage>
        <taxon>Eukaryota</taxon>
        <taxon>Metazoa</taxon>
        <taxon>Chordata</taxon>
        <taxon>Craniata</taxon>
        <taxon>Vertebrata</taxon>
        <taxon>Euteleostomi</taxon>
        <taxon>Actinopterygii</taxon>
        <taxon>Neopterygii</taxon>
        <taxon>Teleostei</taxon>
        <taxon>Neoteleostei</taxon>
        <taxon>Acanthomorphata</taxon>
        <taxon>Ovalentaria</taxon>
        <taxon>Pomacentridae</taxon>
        <taxon>Stegastes</taxon>
    </lineage>
</organism>
<comment type="similarity">
    <text evidence="1">Belongs to the methyltransferase superfamily.</text>
</comment>
<feature type="domain" description="THUMP" evidence="5">
    <location>
        <begin position="259"/>
        <end position="364"/>
    </location>
</feature>
<dbReference type="SMART" id="SM00981">
    <property type="entry name" value="THUMP"/>
    <property type="match status" value="1"/>
</dbReference>
<feature type="compositionally biased region" description="Polar residues" evidence="4">
    <location>
        <begin position="541"/>
        <end position="554"/>
    </location>
</feature>
<dbReference type="Pfam" id="PF01170">
    <property type="entry name" value="UPF0020"/>
    <property type="match status" value="1"/>
</dbReference>
<evidence type="ECO:0000256" key="1">
    <source>
        <dbReference type="ARBA" id="ARBA00008361"/>
    </source>
</evidence>
<dbReference type="InterPro" id="IPR029063">
    <property type="entry name" value="SAM-dependent_MTases_sf"/>
</dbReference>
<dbReference type="Gene3D" id="3.40.50.150">
    <property type="entry name" value="Vaccinia Virus protein VP39"/>
    <property type="match status" value="1"/>
</dbReference>
<dbReference type="SUPFAM" id="SSF53335">
    <property type="entry name" value="S-adenosyl-L-methionine-dependent methyltransferases"/>
    <property type="match status" value="1"/>
</dbReference>
<dbReference type="InterPro" id="IPR004114">
    <property type="entry name" value="THUMP_dom"/>
</dbReference>
<keyword evidence="2" id="KW-0489">Methyltransferase</keyword>
<evidence type="ECO:0000256" key="3">
    <source>
        <dbReference type="PROSITE-ProRule" id="PRU00529"/>
    </source>
</evidence>
<dbReference type="PANTHER" id="PTHR14911">
    <property type="entry name" value="THUMP DOMAIN-CONTAINING"/>
    <property type="match status" value="1"/>
</dbReference>
<feature type="region of interest" description="Disordered" evidence="4">
    <location>
        <begin position="525"/>
        <end position="564"/>
    </location>
</feature>
<keyword evidence="3" id="KW-0694">RNA-binding</keyword>
<feature type="compositionally biased region" description="Basic and acidic residues" evidence="4">
    <location>
        <begin position="191"/>
        <end position="218"/>
    </location>
</feature>
<accession>A0A9Y4NAK1</accession>
<keyword evidence="2" id="KW-0808">Transferase</keyword>
<evidence type="ECO:0000313" key="6">
    <source>
        <dbReference type="Proteomes" id="UP000694891"/>
    </source>
</evidence>
<dbReference type="SUPFAM" id="SSF143437">
    <property type="entry name" value="THUMP domain-like"/>
    <property type="match status" value="1"/>
</dbReference>
<dbReference type="AlphaFoldDB" id="A0A9Y4NAK1"/>
<dbReference type="GO" id="GO:0003723">
    <property type="term" value="F:RNA binding"/>
    <property type="evidence" value="ECO:0007669"/>
    <property type="project" value="UniProtKB-UniRule"/>
</dbReference>